<dbReference type="PANTHER" id="PTHR33495">
    <property type="entry name" value="ANTI-SIGMA FACTOR ANTAGONIST TM_1081-RELATED-RELATED"/>
    <property type="match status" value="1"/>
</dbReference>
<evidence type="ECO:0000313" key="3">
    <source>
        <dbReference type="Proteomes" id="UP000319771"/>
    </source>
</evidence>
<dbReference type="InterPro" id="IPR002645">
    <property type="entry name" value="STAS_dom"/>
</dbReference>
<dbReference type="AlphaFoldDB" id="A0A538U9I0"/>
<evidence type="ECO:0000259" key="1">
    <source>
        <dbReference type="PROSITE" id="PS50801"/>
    </source>
</evidence>
<dbReference type="CDD" id="cd07043">
    <property type="entry name" value="STAS_anti-anti-sigma_factors"/>
    <property type="match status" value="1"/>
</dbReference>
<dbReference type="EMBL" id="VBPB01000103">
    <property type="protein sequence ID" value="TMQ72561.1"/>
    <property type="molecule type" value="Genomic_DNA"/>
</dbReference>
<dbReference type="SUPFAM" id="SSF52091">
    <property type="entry name" value="SpoIIaa-like"/>
    <property type="match status" value="1"/>
</dbReference>
<sequence length="138" mass="14502">MRPVGPAAVGSTTCVRGGRIMAIRRKAIGNVSVLGVIGDFYGGDETDELQQAIADEMAGGSTRLVLDLSHCGMMNSSALSVLINAHKESVGRHVEIRLCGLQNRMTNLLVTTRLINVFGHHGTIDEAVASLTGTATEA</sequence>
<feature type="domain" description="STAS" evidence="1">
    <location>
        <begin position="47"/>
        <end position="131"/>
    </location>
</feature>
<dbReference type="PROSITE" id="PS50801">
    <property type="entry name" value="STAS"/>
    <property type="match status" value="1"/>
</dbReference>
<protein>
    <submittedName>
        <fullName evidence="2">STAS domain-containing protein</fullName>
    </submittedName>
</protein>
<gene>
    <name evidence="2" type="ORF">E6K81_07005</name>
</gene>
<organism evidence="2 3">
    <name type="scientific">Eiseniibacteriota bacterium</name>
    <dbReference type="NCBI Taxonomy" id="2212470"/>
    <lineage>
        <taxon>Bacteria</taxon>
        <taxon>Candidatus Eiseniibacteriota</taxon>
    </lineage>
</organism>
<dbReference type="Gene3D" id="3.30.750.24">
    <property type="entry name" value="STAS domain"/>
    <property type="match status" value="1"/>
</dbReference>
<dbReference type="Proteomes" id="UP000319771">
    <property type="component" value="Unassembled WGS sequence"/>
</dbReference>
<comment type="caution">
    <text evidence="2">The sequence shown here is derived from an EMBL/GenBank/DDBJ whole genome shotgun (WGS) entry which is preliminary data.</text>
</comment>
<accession>A0A538U9I0</accession>
<dbReference type="GO" id="GO:0043856">
    <property type="term" value="F:anti-sigma factor antagonist activity"/>
    <property type="evidence" value="ECO:0007669"/>
    <property type="project" value="TreeGrafter"/>
</dbReference>
<reference evidence="2 3" key="1">
    <citation type="journal article" date="2019" name="Nat. Microbiol.">
        <title>Mediterranean grassland soil C-N compound turnover is dependent on rainfall and depth, and is mediated by genomically divergent microorganisms.</title>
        <authorList>
            <person name="Diamond S."/>
            <person name="Andeer P.F."/>
            <person name="Li Z."/>
            <person name="Crits-Christoph A."/>
            <person name="Burstein D."/>
            <person name="Anantharaman K."/>
            <person name="Lane K.R."/>
            <person name="Thomas B.C."/>
            <person name="Pan C."/>
            <person name="Northen T.R."/>
            <person name="Banfield J.F."/>
        </authorList>
    </citation>
    <scope>NUCLEOTIDE SEQUENCE [LARGE SCALE GENOMIC DNA]</scope>
    <source>
        <strain evidence="2">WS_11</strain>
    </source>
</reference>
<name>A0A538U9I0_UNCEI</name>
<dbReference type="InterPro" id="IPR036513">
    <property type="entry name" value="STAS_dom_sf"/>
</dbReference>
<dbReference type="PANTHER" id="PTHR33495:SF2">
    <property type="entry name" value="ANTI-SIGMA FACTOR ANTAGONIST TM_1081-RELATED"/>
    <property type="match status" value="1"/>
</dbReference>
<dbReference type="Pfam" id="PF01740">
    <property type="entry name" value="STAS"/>
    <property type="match status" value="1"/>
</dbReference>
<proteinExistence type="predicted"/>
<evidence type="ECO:0000313" key="2">
    <source>
        <dbReference type="EMBL" id="TMQ72561.1"/>
    </source>
</evidence>